<name>A0A9Q0MLE1_9DIPT</name>
<dbReference type="OrthoDB" id="329835at2759"/>
<dbReference type="EMBL" id="WJQU01002495">
    <property type="protein sequence ID" value="KAJ6632790.1"/>
    <property type="molecule type" value="Genomic_DNA"/>
</dbReference>
<evidence type="ECO:0000313" key="2">
    <source>
        <dbReference type="Proteomes" id="UP001151699"/>
    </source>
</evidence>
<comment type="caution">
    <text evidence="1">The sequence shown here is derived from an EMBL/GenBank/DDBJ whole genome shotgun (WGS) entry which is preliminary data.</text>
</comment>
<evidence type="ECO:0000313" key="1">
    <source>
        <dbReference type="EMBL" id="KAJ6632790.1"/>
    </source>
</evidence>
<protein>
    <submittedName>
        <fullName evidence="1">Uncharacterized protein</fullName>
    </submittedName>
</protein>
<feature type="non-terminal residue" evidence="1">
    <location>
        <position position="1"/>
    </location>
</feature>
<reference evidence="1" key="1">
    <citation type="submission" date="2022-07" db="EMBL/GenBank/DDBJ databases">
        <authorList>
            <person name="Trinca V."/>
            <person name="Uliana J.V.C."/>
            <person name="Torres T.T."/>
            <person name="Ward R.J."/>
            <person name="Monesi N."/>
        </authorList>
    </citation>
    <scope>NUCLEOTIDE SEQUENCE</scope>
    <source>
        <strain evidence="1">HSMRA1968</strain>
        <tissue evidence="1">Whole embryos</tissue>
    </source>
</reference>
<dbReference type="AlphaFoldDB" id="A0A9Q0MLE1"/>
<gene>
    <name evidence="1" type="ORF">Bhyg_15629</name>
</gene>
<keyword evidence="2" id="KW-1185">Reference proteome</keyword>
<dbReference type="Proteomes" id="UP001151699">
    <property type="component" value="Unassembled WGS sequence"/>
</dbReference>
<proteinExistence type="predicted"/>
<accession>A0A9Q0MLE1</accession>
<organism evidence="1 2">
    <name type="scientific">Pseudolycoriella hygida</name>
    <dbReference type="NCBI Taxonomy" id="35572"/>
    <lineage>
        <taxon>Eukaryota</taxon>
        <taxon>Metazoa</taxon>
        <taxon>Ecdysozoa</taxon>
        <taxon>Arthropoda</taxon>
        <taxon>Hexapoda</taxon>
        <taxon>Insecta</taxon>
        <taxon>Pterygota</taxon>
        <taxon>Neoptera</taxon>
        <taxon>Endopterygota</taxon>
        <taxon>Diptera</taxon>
        <taxon>Nematocera</taxon>
        <taxon>Sciaroidea</taxon>
        <taxon>Sciaridae</taxon>
        <taxon>Pseudolycoriella</taxon>
    </lineage>
</organism>
<sequence>MVSTTGNEFANTYVNEIYALSTSLHRSNIGSAMQEQKTSSRIFPSSPDDDIVISGISGKFPNAKNVDEFEHKLYNK</sequence>